<evidence type="ECO:0000256" key="1">
    <source>
        <dbReference type="ARBA" id="ARBA00004651"/>
    </source>
</evidence>
<keyword evidence="4 7" id="KW-1133">Transmembrane helix</keyword>
<evidence type="ECO:0000256" key="2">
    <source>
        <dbReference type="ARBA" id="ARBA00022475"/>
    </source>
</evidence>
<comment type="subcellular location">
    <subcellularLocation>
        <location evidence="1">Cell membrane</location>
        <topology evidence="1">Multi-pass membrane protein</topology>
    </subcellularLocation>
</comment>
<evidence type="ECO:0000256" key="4">
    <source>
        <dbReference type="ARBA" id="ARBA00022989"/>
    </source>
</evidence>
<proteinExistence type="predicted"/>
<feature type="domain" description="NarG-like" evidence="8">
    <location>
        <begin position="82"/>
        <end position="169"/>
    </location>
</feature>
<keyword evidence="6 7" id="KW-0472">Membrane</keyword>
<dbReference type="EMBL" id="PNIK01000059">
    <property type="protein sequence ID" value="PMP67086.1"/>
    <property type="molecule type" value="Genomic_DNA"/>
</dbReference>
<dbReference type="InterPro" id="IPR023234">
    <property type="entry name" value="NarG-like_domain"/>
</dbReference>
<comment type="caution">
    <text evidence="9">The sequence shown here is derived from an EMBL/GenBank/DDBJ whole genome shotgun (WGS) entry which is preliminary data.</text>
</comment>
<keyword evidence="5" id="KW-0560">Oxidoreductase</keyword>
<dbReference type="Pfam" id="PF02665">
    <property type="entry name" value="Nitrate_red_gam"/>
    <property type="match status" value="1"/>
</dbReference>
<evidence type="ECO:0000256" key="6">
    <source>
        <dbReference type="ARBA" id="ARBA00023136"/>
    </source>
</evidence>
<dbReference type="SUPFAM" id="SSF103501">
    <property type="entry name" value="Respiratory nitrate reductase 1 gamma chain"/>
    <property type="match status" value="1"/>
</dbReference>
<reference evidence="9 10" key="1">
    <citation type="submission" date="2018-01" db="EMBL/GenBank/DDBJ databases">
        <title>Metagenomic assembled genomes from two thermal pools in the Uzon Caldera, Kamchatka, Russia.</title>
        <authorList>
            <person name="Wilkins L."/>
            <person name="Ettinger C."/>
        </authorList>
    </citation>
    <scope>NUCLEOTIDE SEQUENCE [LARGE SCALE GENOMIC DNA]</scope>
    <source>
        <strain evidence="9">ZAV-08</strain>
    </source>
</reference>
<keyword evidence="3 7" id="KW-0812">Transmembrane</keyword>
<gene>
    <name evidence="9" type="ORF">C0190_04065</name>
</gene>
<dbReference type="GO" id="GO:0005886">
    <property type="term" value="C:plasma membrane"/>
    <property type="evidence" value="ECO:0007669"/>
    <property type="project" value="UniProtKB-SubCell"/>
</dbReference>
<sequence length="223" mass="26696">MGFLESVALYNFLRGPMVWITFIIFIVGSIYRIYTLINLAKKEKVVLPFINIKAAIKSWLHWLIPFASRNWRLKPYFTTFTFLFHTGIVFVPIFLYAHNALWYESWGISWWTLSETVADVWSIFVIIGCLFFIGRRIFDPTVRFVTSYSDFVFVFICLFTFLTGFLAHYQWILPYRAMLNLHIMFGEIMLIAIPLTRLTHMYYFFFTRAWMASQTAIWKIKDW</sequence>
<feature type="transmembrane region" description="Helical" evidence="7">
    <location>
        <begin position="76"/>
        <end position="97"/>
    </location>
</feature>
<feature type="transmembrane region" description="Helical" evidence="7">
    <location>
        <begin position="150"/>
        <end position="171"/>
    </location>
</feature>
<name>A0A2N7PNM2_9BACT</name>
<evidence type="ECO:0000259" key="8">
    <source>
        <dbReference type="Pfam" id="PF02665"/>
    </source>
</evidence>
<keyword evidence="2" id="KW-1003">Cell membrane</keyword>
<accession>A0A2N7PNM2</accession>
<evidence type="ECO:0000313" key="10">
    <source>
        <dbReference type="Proteomes" id="UP000235460"/>
    </source>
</evidence>
<dbReference type="AlphaFoldDB" id="A0A2N7PNM2"/>
<evidence type="ECO:0000256" key="5">
    <source>
        <dbReference type="ARBA" id="ARBA00023002"/>
    </source>
</evidence>
<dbReference type="GO" id="GO:0016491">
    <property type="term" value="F:oxidoreductase activity"/>
    <property type="evidence" value="ECO:0007669"/>
    <property type="project" value="UniProtKB-KW"/>
</dbReference>
<dbReference type="Proteomes" id="UP000235460">
    <property type="component" value="Unassembled WGS sequence"/>
</dbReference>
<feature type="transmembrane region" description="Helical" evidence="7">
    <location>
        <begin position="117"/>
        <end position="138"/>
    </location>
</feature>
<evidence type="ECO:0000256" key="7">
    <source>
        <dbReference type="SAM" id="Phobius"/>
    </source>
</evidence>
<dbReference type="InterPro" id="IPR036197">
    <property type="entry name" value="NarG-like_sf"/>
</dbReference>
<evidence type="ECO:0000256" key="3">
    <source>
        <dbReference type="ARBA" id="ARBA00022692"/>
    </source>
</evidence>
<protein>
    <submittedName>
        <fullName evidence="9">Nitrate reductase</fullName>
    </submittedName>
</protein>
<organism evidence="9 10">
    <name type="scientific">Thermodesulfobacterium geofontis</name>
    <dbReference type="NCBI Taxonomy" id="1295609"/>
    <lineage>
        <taxon>Bacteria</taxon>
        <taxon>Pseudomonadati</taxon>
        <taxon>Thermodesulfobacteriota</taxon>
        <taxon>Thermodesulfobacteria</taxon>
        <taxon>Thermodesulfobacteriales</taxon>
        <taxon>Thermodesulfobacteriaceae</taxon>
        <taxon>Thermodesulfobacterium</taxon>
    </lineage>
</organism>
<feature type="transmembrane region" description="Helical" evidence="7">
    <location>
        <begin position="12"/>
        <end position="34"/>
    </location>
</feature>
<feature type="transmembrane region" description="Helical" evidence="7">
    <location>
        <begin position="183"/>
        <end position="205"/>
    </location>
</feature>
<dbReference type="Gene3D" id="1.20.950.20">
    <property type="entry name" value="Transmembrane di-heme cytochromes, Chain C"/>
    <property type="match status" value="1"/>
</dbReference>
<evidence type="ECO:0000313" key="9">
    <source>
        <dbReference type="EMBL" id="PMP67086.1"/>
    </source>
</evidence>